<dbReference type="Proteomes" id="UP001143370">
    <property type="component" value="Unassembled WGS sequence"/>
</dbReference>
<dbReference type="PROSITE" id="PS00211">
    <property type="entry name" value="ABC_TRANSPORTER_1"/>
    <property type="match status" value="1"/>
</dbReference>
<comment type="caution">
    <text evidence="7">The sequence shown here is derived from an EMBL/GenBank/DDBJ whole genome shotgun (WGS) entry which is preliminary data.</text>
</comment>
<dbReference type="GO" id="GO:0016887">
    <property type="term" value="F:ATP hydrolysis activity"/>
    <property type="evidence" value="ECO:0007669"/>
    <property type="project" value="InterPro"/>
</dbReference>
<dbReference type="SUPFAM" id="SSF52540">
    <property type="entry name" value="P-loop containing nucleoside triphosphate hydrolases"/>
    <property type="match status" value="1"/>
</dbReference>
<dbReference type="AlphaFoldDB" id="A0A9W6MYN1"/>
<evidence type="ECO:0000256" key="1">
    <source>
        <dbReference type="ARBA" id="ARBA00005417"/>
    </source>
</evidence>
<keyword evidence="8" id="KW-1185">Reference proteome</keyword>
<sequence length="261" mass="28540">MSDILTPAAAATPALATPARTDAPMLQVRGVKTFYGNIMALRGVDVDVYKGEIVTLIGSNGAGKSTLMMTIFGQPRPREGSIVFEGRDITRVPTHEIAHLKIAQSPEGRRIFPRMSVFENLQMGAAVDGFAHFDADLEKVFVLFPRLKERINQRGGTLSGGEQQMLAIGRALMSRPRLLMLDEPSLGLAPLVVRQIFDAIRELNRTEGLTVFLVEQNAFHALRLAHRGYVLVNGAITLSGEGRELLERPEVRAAYLEGGAH</sequence>
<reference evidence="7" key="1">
    <citation type="journal article" date="2014" name="Int. J. Syst. Evol. Microbiol.">
        <title>Complete genome sequence of Corynebacterium casei LMG S-19264T (=DSM 44701T), isolated from a smear-ripened cheese.</title>
        <authorList>
            <consortium name="US DOE Joint Genome Institute (JGI-PGF)"/>
            <person name="Walter F."/>
            <person name="Albersmeier A."/>
            <person name="Kalinowski J."/>
            <person name="Ruckert C."/>
        </authorList>
    </citation>
    <scope>NUCLEOTIDE SEQUENCE</scope>
    <source>
        <strain evidence="7">VKM B-2484</strain>
    </source>
</reference>
<dbReference type="InterPro" id="IPR052156">
    <property type="entry name" value="BCAA_Transport_ATP-bd_LivF"/>
</dbReference>
<keyword evidence="5" id="KW-0029">Amino-acid transport</keyword>
<evidence type="ECO:0000256" key="5">
    <source>
        <dbReference type="ARBA" id="ARBA00022970"/>
    </source>
</evidence>
<dbReference type="PIRSF" id="PIRSF039137">
    <property type="entry name" value="ABC_branched_ATPase"/>
    <property type="match status" value="1"/>
</dbReference>
<evidence type="ECO:0000256" key="2">
    <source>
        <dbReference type="ARBA" id="ARBA00022448"/>
    </source>
</evidence>
<dbReference type="PROSITE" id="PS50893">
    <property type="entry name" value="ABC_TRANSPORTER_2"/>
    <property type="match status" value="1"/>
</dbReference>
<protein>
    <submittedName>
        <fullName evidence="7">ABC transporter ATP-binding protein</fullName>
    </submittedName>
</protein>
<accession>A0A9W6MYN1</accession>
<dbReference type="EMBL" id="BSFJ01000005">
    <property type="protein sequence ID" value="GLK71125.1"/>
    <property type="molecule type" value="Genomic_DNA"/>
</dbReference>
<dbReference type="SMART" id="SM00382">
    <property type="entry name" value="AAA"/>
    <property type="match status" value="1"/>
</dbReference>
<dbReference type="RefSeq" id="WP_213372101.1">
    <property type="nucleotide sequence ID" value="NZ_BSFJ01000005.1"/>
</dbReference>
<dbReference type="InterPro" id="IPR003439">
    <property type="entry name" value="ABC_transporter-like_ATP-bd"/>
</dbReference>
<gene>
    <name evidence="7" type="ORF">GCM10017643_12400</name>
</gene>
<dbReference type="GO" id="GO:0015807">
    <property type="term" value="P:L-amino acid transport"/>
    <property type="evidence" value="ECO:0007669"/>
    <property type="project" value="TreeGrafter"/>
</dbReference>
<name>A0A9W6MYN1_9HYPH</name>
<dbReference type="CDD" id="cd03224">
    <property type="entry name" value="ABC_TM1139_LivF_branched"/>
    <property type="match status" value="1"/>
</dbReference>
<evidence type="ECO:0000259" key="6">
    <source>
        <dbReference type="PROSITE" id="PS50893"/>
    </source>
</evidence>
<evidence type="ECO:0000313" key="7">
    <source>
        <dbReference type="EMBL" id="GLK71125.1"/>
    </source>
</evidence>
<keyword evidence="4 7" id="KW-0067">ATP-binding</keyword>
<feature type="domain" description="ABC transporter" evidence="6">
    <location>
        <begin position="26"/>
        <end position="258"/>
    </location>
</feature>
<evidence type="ECO:0000256" key="4">
    <source>
        <dbReference type="ARBA" id="ARBA00022840"/>
    </source>
</evidence>
<dbReference type="Gene3D" id="3.40.50.300">
    <property type="entry name" value="P-loop containing nucleotide triphosphate hydrolases"/>
    <property type="match status" value="1"/>
</dbReference>
<reference evidence="7" key="2">
    <citation type="submission" date="2023-01" db="EMBL/GenBank/DDBJ databases">
        <authorList>
            <person name="Sun Q."/>
            <person name="Evtushenko L."/>
        </authorList>
    </citation>
    <scope>NUCLEOTIDE SEQUENCE</scope>
    <source>
        <strain evidence="7">VKM B-2484</strain>
    </source>
</reference>
<dbReference type="PANTHER" id="PTHR43820">
    <property type="entry name" value="HIGH-AFFINITY BRANCHED-CHAIN AMINO ACID TRANSPORT ATP-BINDING PROTEIN LIVF"/>
    <property type="match status" value="1"/>
</dbReference>
<dbReference type="PANTHER" id="PTHR43820:SF4">
    <property type="entry name" value="HIGH-AFFINITY BRANCHED-CHAIN AMINO ACID TRANSPORT ATP-BINDING PROTEIN LIVF"/>
    <property type="match status" value="1"/>
</dbReference>
<dbReference type="InterPro" id="IPR027417">
    <property type="entry name" value="P-loop_NTPase"/>
</dbReference>
<dbReference type="InterPro" id="IPR003593">
    <property type="entry name" value="AAA+_ATPase"/>
</dbReference>
<evidence type="ECO:0000313" key="8">
    <source>
        <dbReference type="Proteomes" id="UP001143370"/>
    </source>
</evidence>
<organism evidence="7 8">
    <name type="scientific">Ancylobacter dichloromethanicus</name>
    <dbReference type="NCBI Taxonomy" id="518825"/>
    <lineage>
        <taxon>Bacteria</taxon>
        <taxon>Pseudomonadati</taxon>
        <taxon>Pseudomonadota</taxon>
        <taxon>Alphaproteobacteria</taxon>
        <taxon>Hyphomicrobiales</taxon>
        <taxon>Xanthobacteraceae</taxon>
        <taxon>Ancylobacter</taxon>
    </lineage>
</organism>
<dbReference type="Pfam" id="PF00005">
    <property type="entry name" value="ABC_tran"/>
    <property type="match status" value="1"/>
</dbReference>
<dbReference type="InterPro" id="IPR030660">
    <property type="entry name" value="ABC_branched_ATPase_LivF/BraG"/>
</dbReference>
<dbReference type="GO" id="GO:0015658">
    <property type="term" value="F:branched-chain amino acid transmembrane transporter activity"/>
    <property type="evidence" value="ECO:0007669"/>
    <property type="project" value="InterPro"/>
</dbReference>
<comment type="similarity">
    <text evidence="1">Belongs to the ABC transporter superfamily.</text>
</comment>
<evidence type="ECO:0000256" key="3">
    <source>
        <dbReference type="ARBA" id="ARBA00022741"/>
    </source>
</evidence>
<keyword evidence="3" id="KW-0547">Nucleotide-binding</keyword>
<keyword evidence="2" id="KW-0813">Transport</keyword>
<dbReference type="GO" id="GO:0005524">
    <property type="term" value="F:ATP binding"/>
    <property type="evidence" value="ECO:0007669"/>
    <property type="project" value="UniProtKB-KW"/>
</dbReference>
<dbReference type="InterPro" id="IPR017871">
    <property type="entry name" value="ABC_transporter-like_CS"/>
</dbReference>
<proteinExistence type="inferred from homology"/>